<proteinExistence type="predicted"/>
<reference evidence="2 3" key="1">
    <citation type="submission" date="2024-04" db="EMBL/GenBank/DDBJ databases">
        <title>Tritrichomonas musculus Genome.</title>
        <authorList>
            <person name="Alves-Ferreira E."/>
            <person name="Grigg M."/>
            <person name="Lorenzi H."/>
            <person name="Galac M."/>
        </authorList>
    </citation>
    <scope>NUCLEOTIDE SEQUENCE [LARGE SCALE GENOMIC DNA]</scope>
    <source>
        <strain evidence="2 3">EAF2021</strain>
    </source>
</reference>
<dbReference type="Proteomes" id="UP001470230">
    <property type="component" value="Unassembled WGS sequence"/>
</dbReference>
<keyword evidence="1" id="KW-0812">Transmembrane</keyword>
<name>A0ABR2HVZ0_9EUKA</name>
<keyword evidence="3" id="KW-1185">Reference proteome</keyword>
<keyword evidence="1" id="KW-0472">Membrane</keyword>
<evidence type="ECO:0000313" key="2">
    <source>
        <dbReference type="EMBL" id="KAK8853766.1"/>
    </source>
</evidence>
<sequence>MPKSGSTVIVSAIVLIAIVAIIAFIFLLSVFVMTSIRRRSLNNAIKKLLDDDKNDKLQVTEKRFGKMYQMIKKTWDRRAEIQPIPELNRLQPGWTRDENNEVIYIREEIIQSTKKIEDAAKSVNPDLARKPSMTMQQYLKFLVKKRVGNLTTDKCNKYLAYYHPAKFGKSNLNFSADQYPYFINELNEVIQAISHRK</sequence>
<feature type="transmembrane region" description="Helical" evidence="1">
    <location>
        <begin position="6"/>
        <end position="32"/>
    </location>
</feature>
<accession>A0ABR2HVZ0</accession>
<protein>
    <submittedName>
        <fullName evidence="2">Uncharacterized protein</fullName>
    </submittedName>
</protein>
<organism evidence="2 3">
    <name type="scientific">Tritrichomonas musculus</name>
    <dbReference type="NCBI Taxonomy" id="1915356"/>
    <lineage>
        <taxon>Eukaryota</taxon>
        <taxon>Metamonada</taxon>
        <taxon>Parabasalia</taxon>
        <taxon>Tritrichomonadida</taxon>
        <taxon>Tritrichomonadidae</taxon>
        <taxon>Tritrichomonas</taxon>
    </lineage>
</organism>
<dbReference type="EMBL" id="JAPFFF010000021">
    <property type="protein sequence ID" value="KAK8853766.1"/>
    <property type="molecule type" value="Genomic_DNA"/>
</dbReference>
<evidence type="ECO:0000256" key="1">
    <source>
        <dbReference type="SAM" id="Phobius"/>
    </source>
</evidence>
<comment type="caution">
    <text evidence="2">The sequence shown here is derived from an EMBL/GenBank/DDBJ whole genome shotgun (WGS) entry which is preliminary data.</text>
</comment>
<gene>
    <name evidence="2" type="ORF">M9Y10_016309</name>
</gene>
<keyword evidence="1" id="KW-1133">Transmembrane helix</keyword>
<evidence type="ECO:0000313" key="3">
    <source>
        <dbReference type="Proteomes" id="UP001470230"/>
    </source>
</evidence>